<evidence type="ECO:0000256" key="5">
    <source>
        <dbReference type="PIRSR" id="PIRSR600223-1"/>
    </source>
</evidence>
<proteinExistence type="inferred from homology"/>
<evidence type="ECO:0000256" key="1">
    <source>
        <dbReference type="ARBA" id="ARBA00000677"/>
    </source>
</evidence>
<dbReference type="Pfam" id="PF10502">
    <property type="entry name" value="Peptidase_S26"/>
    <property type="match status" value="1"/>
</dbReference>
<dbReference type="GO" id="GO:0016020">
    <property type="term" value="C:membrane"/>
    <property type="evidence" value="ECO:0007669"/>
    <property type="project" value="UniProtKB-SubCell"/>
</dbReference>
<dbReference type="Gene3D" id="2.10.109.10">
    <property type="entry name" value="Umud Fragment, subunit A"/>
    <property type="match status" value="1"/>
</dbReference>
<dbReference type="InterPro" id="IPR019757">
    <property type="entry name" value="Pept_S26A_signal_pept_1_Lys-AS"/>
</dbReference>
<evidence type="ECO:0000256" key="2">
    <source>
        <dbReference type="ARBA" id="ARBA00009370"/>
    </source>
</evidence>
<evidence type="ECO:0000313" key="9">
    <source>
        <dbReference type="Proteomes" id="UP000034498"/>
    </source>
</evidence>
<dbReference type="SUPFAM" id="SSF51306">
    <property type="entry name" value="LexA/Signal peptidase"/>
    <property type="match status" value="1"/>
</dbReference>
<evidence type="ECO:0000313" key="8">
    <source>
        <dbReference type="EMBL" id="KKQ73944.1"/>
    </source>
</evidence>
<dbReference type="EMBL" id="LBUX01000019">
    <property type="protein sequence ID" value="KKQ73944.1"/>
    <property type="molecule type" value="Genomic_DNA"/>
</dbReference>
<dbReference type="PRINTS" id="PR00727">
    <property type="entry name" value="LEADERPTASE"/>
</dbReference>
<dbReference type="PANTHER" id="PTHR43390:SF1">
    <property type="entry name" value="CHLOROPLAST PROCESSING PEPTIDASE"/>
    <property type="match status" value="1"/>
</dbReference>
<dbReference type="GO" id="GO:0004252">
    <property type="term" value="F:serine-type endopeptidase activity"/>
    <property type="evidence" value="ECO:0007669"/>
    <property type="project" value="InterPro"/>
</dbReference>
<evidence type="ECO:0000256" key="4">
    <source>
        <dbReference type="ARBA" id="ARBA00022801"/>
    </source>
</evidence>
<keyword evidence="6" id="KW-0812">Transmembrane</keyword>
<dbReference type="InterPro" id="IPR019533">
    <property type="entry name" value="Peptidase_S26"/>
</dbReference>
<evidence type="ECO:0000256" key="6">
    <source>
        <dbReference type="RuleBase" id="RU362042"/>
    </source>
</evidence>
<dbReference type="AlphaFoldDB" id="A0A0G0MJN1"/>
<protein>
    <recommendedName>
        <fullName evidence="3 6">Signal peptidase I</fullName>
        <ecNumber evidence="3 6">3.4.21.89</ecNumber>
    </recommendedName>
</protein>
<evidence type="ECO:0000259" key="7">
    <source>
        <dbReference type="Pfam" id="PF10502"/>
    </source>
</evidence>
<keyword evidence="6" id="KW-0645">Protease</keyword>
<dbReference type="InterPro" id="IPR036286">
    <property type="entry name" value="LexA/Signal_pep-like_sf"/>
</dbReference>
<accession>A0A0G0MJN1</accession>
<dbReference type="PANTHER" id="PTHR43390">
    <property type="entry name" value="SIGNAL PEPTIDASE I"/>
    <property type="match status" value="1"/>
</dbReference>
<reference evidence="8 9" key="1">
    <citation type="journal article" date="2015" name="Nature">
        <title>rRNA introns, odd ribosomes, and small enigmatic genomes across a large radiation of phyla.</title>
        <authorList>
            <person name="Brown C.T."/>
            <person name="Hug L.A."/>
            <person name="Thomas B.C."/>
            <person name="Sharon I."/>
            <person name="Castelle C.J."/>
            <person name="Singh A."/>
            <person name="Wilkins M.J."/>
            <person name="Williams K.H."/>
            <person name="Banfield J.F."/>
        </authorList>
    </citation>
    <scope>NUCLEOTIDE SEQUENCE [LARGE SCALE GENOMIC DNA]</scope>
</reference>
<feature type="transmembrane region" description="Helical" evidence="6">
    <location>
        <begin position="39"/>
        <end position="60"/>
    </location>
</feature>
<name>A0A0G0MJN1_9BACT</name>
<organism evidence="8 9">
    <name type="scientific">Berkelbacteria bacterium GW2011_GWB1_38_5</name>
    <dbReference type="NCBI Taxonomy" id="1618336"/>
    <lineage>
        <taxon>Bacteria</taxon>
        <taxon>Candidatus Berkelbacteria</taxon>
    </lineage>
</organism>
<comment type="similarity">
    <text evidence="2 6">Belongs to the peptidase S26 family.</text>
</comment>
<dbReference type="PATRIC" id="fig|1618336.3.peg.349"/>
<dbReference type="PROSITE" id="PS00760">
    <property type="entry name" value="SPASE_I_2"/>
    <property type="match status" value="1"/>
</dbReference>
<comment type="subcellular location">
    <subcellularLocation>
        <location evidence="6">Membrane</location>
        <topology evidence="6">Single-pass type II membrane protein</topology>
    </subcellularLocation>
</comment>
<sequence>MNQDSCTNPAEAMTPAPPKLSPWQKFFYGTGCVYELTKWLIVLVVLSTLIHFFIATFSIVDGQSMEPNFHSGEFIIANRWTYLFGSPKRSDPVILRFPGDPEHVKYIKRIIGLPGEKVTISKGNVYINNVKLAEPYLPPGTQTYPEMTKQLGSEDYFLLGDNRLNSSDSRVWGIAPQRDLIGKPWFVLWPIQFYGKIDE</sequence>
<keyword evidence="4 6" id="KW-0378">Hydrolase</keyword>
<evidence type="ECO:0000256" key="3">
    <source>
        <dbReference type="ARBA" id="ARBA00013208"/>
    </source>
</evidence>
<keyword evidence="6" id="KW-0472">Membrane</keyword>
<dbReference type="GO" id="GO:0009003">
    <property type="term" value="F:signal peptidase activity"/>
    <property type="evidence" value="ECO:0007669"/>
    <property type="project" value="UniProtKB-EC"/>
</dbReference>
<dbReference type="GO" id="GO:0006465">
    <property type="term" value="P:signal peptide processing"/>
    <property type="evidence" value="ECO:0007669"/>
    <property type="project" value="InterPro"/>
</dbReference>
<comment type="catalytic activity">
    <reaction evidence="1 6">
        <text>Cleavage of hydrophobic, N-terminal signal or leader sequences from secreted and periplasmic proteins.</text>
        <dbReference type="EC" id="3.4.21.89"/>
    </reaction>
</comment>
<feature type="domain" description="Peptidase S26" evidence="7">
    <location>
        <begin position="35"/>
        <end position="189"/>
    </location>
</feature>
<dbReference type="NCBIfam" id="TIGR02227">
    <property type="entry name" value="sigpep_I_bact"/>
    <property type="match status" value="1"/>
</dbReference>
<dbReference type="InterPro" id="IPR000223">
    <property type="entry name" value="Pept_S26A_signal_pept_1"/>
</dbReference>
<comment type="caution">
    <text evidence="8">The sequence shown here is derived from an EMBL/GenBank/DDBJ whole genome shotgun (WGS) entry which is preliminary data.</text>
</comment>
<feature type="active site" evidence="5">
    <location>
        <position position="64"/>
    </location>
</feature>
<gene>
    <name evidence="8" type="ORF">US94_C0019G0010</name>
</gene>
<dbReference type="CDD" id="cd06530">
    <property type="entry name" value="S26_SPase_I"/>
    <property type="match status" value="1"/>
</dbReference>
<dbReference type="STRING" id="1618336.US94_C0019G0010"/>
<dbReference type="Proteomes" id="UP000034498">
    <property type="component" value="Unassembled WGS sequence"/>
</dbReference>
<feature type="active site" evidence="5">
    <location>
        <position position="108"/>
    </location>
</feature>
<keyword evidence="6" id="KW-1133">Transmembrane helix</keyword>
<dbReference type="EC" id="3.4.21.89" evidence="3 6"/>